<evidence type="ECO:0000313" key="4">
    <source>
        <dbReference type="Proteomes" id="UP000799640"/>
    </source>
</evidence>
<evidence type="ECO:0000256" key="1">
    <source>
        <dbReference type="SAM" id="MobiDB-lite"/>
    </source>
</evidence>
<dbReference type="Proteomes" id="UP000799640">
    <property type="component" value="Unassembled WGS sequence"/>
</dbReference>
<gene>
    <name evidence="3" type="ORF">EJ06DRAFT_528124</name>
</gene>
<accession>A0A6G1I4H2</accession>
<feature type="region of interest" description="Disordered" evidence="1">
    <location>
        <begin position="360"/>
        <end position="383"/>
    </location>
</feature>
<proteinExistence type="predicted"/>
<name>A0A6G1I4H2_9PEZI</name>
<evidence type="ECO:0000313" key="3">
    <source>
        <dbReference type="EMBL" id="KAF2403172.1"/>
    </source>
</evidence>
<sequence>MKAHLLSTALAATATCLSPTPSAVPSPTITQLAKRDVTTTITGHKGMIPRTDSFLGTVWIYTPAPEFPYIKDTITDFATLRNGETFTWKEYYTHWTTIDNMPHEIVEPSPITTERDHGHTTIISTIGWDMWGTRSTHELTVWIFTPFSRVYPTATLTLGIASDATPWTSYYDGEKFDTVIIGEPLTAQPLPPYTTPSRASIPSDFTNTLPTLTITEILPPGWPAFTTTEVGLETDIIHIGLAGTGTGPFHTFIPPTGLPPTKEWAAPVPQTTVTTTIPYDQKGWTSTSVGLETDTVVVGVPDPTPHAYPPAAALRPTGEDMWRVPLVTTTMTLSVGEASFTRTQWGLGTDTVIVGVPEPTEAEKHHKSKHHETTKAKRSTSPTLEARAVNITSQEPKPKTAGFMREPSTFSRSTLARSIEWYLYGPVSRAAETGGSKDELSTVVQSTLTKKVGR</sequence>
<evidence type="ECO:0000256" key="2">
    <source>
        <dbReference type="SAM" id="SignalP"/>
    </source>
</evidence>
<protein>
    <submittedName>
        <fullName evidence="3">Uncharacterized protein</fullName>
    </submittedName>
</protein>
<reference evidence="3" key="1">
    <citation type="journal article" date="2020" name="Stud. Mycol.">
        <title>101 Dothideomycetes genomes: a test case for predicting lifestyles and emergence of pathogens.</title>
        <authorList>
            <person name="Haridas S."/>
            <person name="Albert R."/>
            <person name="Binder M."/>
            <person name="Bloem J."/>
            <person name="Labutti K."/>
            <person name="Salamov A."/>
            <person name="Andreopoulos B."/>
            <person name="Baker S."/>
            <person name="Barry K."/>
            <person name="Bills G."/>
            <person name="Bluhm B."/>
            <person name="Cannon C."/>
            <person name="Castanera R."/>
            <person name="Culley D."/>
            <person name="Daum C."/>
            <person name="Ezra D."/>
            <person name="Gonzalez J."/>
            <person name="Henrissat B."/>
            <person name="Kuo A."/>
            <person name="Liang C."/>
            <person name="Lipzen A."/>
            <person name="Lutzoni F."/>
            <person name="Magnuson J."/>
            <person name="Mondo S."/>
            <person name="Nolan M."/>
            <person name="Ohm R."/>
            <person name="Pangilinan J."/>
            <person name="Park H.-J."/>
            <person name="Ramirez L."/>
            <person name="Alfaro M."/>
            <person name="Sun H."/>
            <person name="Tritt A."/>
            <person name="Yoshinaga Y."/>
            <person name="Zwiers L.-H."/>
            <person name="Turgeon B."/>
            <person name="Goodwin S."/>
            <person name="Spatafora J."/>
            <person name="Crous P."/>
            <person name="Grigoriev I."/>
        </authorList>
    </citation>
    <scope>NUCLEOTIDE SEQUENCE</scope>
    <source>
        <strain evidence="3">CBS 262.69</strain>
    </source>
</reference>
<organism evidence="3 4">
    <name type="scientific">Trichodelitschia bisporula</name>
    <dbReference type="NCBI Taxonomy" id="703511"/>
    <lineage>
        <taxon>Eukaryota</taxon>
        <taxon>Fungi</taxon>
        <taxon>Dikarya</taxon>
        <taxon>Ascomycota</taxon>
        <taxon>Pezizomycotina</taxon>
        <taxon>Dothideomycetes</taxon>
        <taxon>Dothideomycetes incertae sedis</taxon>
        <taxon>Phaeotrichales</taxon>
        <taxon>Phaeotrichaceae</taxon>
        <taxon>Trichodelitschia</taxon>
    </lineage>
</organism>
<feature type="compositionally biased region" description="Polar residues" evidence="1">
    <location>
        <begin position="442"/>
        <end position="454"/>
    </location>
</feature>
<feature type="compositionally biased region" description="Basic residues" evidence="1">
    <location>
        <begin position="365"/>
        <end position="378"/>
    </location>
</feature>
<feature type="signal peptide" evidence="2">
    <location>
        <begin position="1"/>
        <end position="16"/>
    </location>
</feature>
<feature type="region of interest" description="Disordered" evidence="1">
    <location>
        <begin position="430"/>
        <end position="454"/>
    </location>
</feature>
<keyword evidence="2" id="KW-0732">Signal</keyword>
<dbReference type="AlphaFoldDB" id="A0A6G1I4H2"/>
<feature type="chain" id="PRO_5026328425" evidence="2">
    <location>
        <begin position="17"/>
        <end position="454"/>
    </location>
</feature>
<dbReference type="EMBL" id="ML996690">
    <property type="protein sequence ID" value="KAF2403172.1"/>
    <property type="molecule type" value="Genomic_DNA"/>
</dbReference>
<keyword evidence="4" id="KW-1185">Reference proteome</keyword>